<reference evidence="1" key="1">
    <citation type="submission" date="2020-04" db="EMBL/GenBank/DDBJ databases">
        <authorList>
            <person name="Chiriac C."/>
            <person name="Salcher M."/>
            <person name="Ghai R."/>
            <person name="Kavagutti S V."/>
        </authorList>
    </citation>
    <scope>NUCLEOTIDE SEQUENCE</scope>
</reference>
<organism evidence="1">
    <name type="scientific">uncultured Caudovirales phage</name>
    <dbReference type="NCBI Taxonomy" id="2100421"/>
    <lineage>
        <taxon>Viruses</taxon>
        <taxon>Duplodnaviria</taxon>
        <taxon>Heunggongvirae</taxon>
        <taxon>Uroviricota</taxon>
        <taxon>Caudoviricetes</taxon>
        <taxon>Peduoviridae</taxon>
        <taxon>Maltschvirus</taxon>
        <taxon>Maltschvirus maltsch</taxon>
    </lineage>
</organism>
<sequence length="149" mass="16948">MTLNQIVKELTTIGNAHEQINFVYFGDVWERLSNGEVTYPAMFMTLTGANVAAKEISYSFSLYFMDRMLMEETNETEVLSDMTQVAGDIVAQLRFPTDYSIVNWTLNQNLPVTFYTESDPDLLAGVKLDAILTVPFINNRCEVPSNYTY</sequence>
<accession>A0A6J5NKH9</accession>
<evidence type="ECO:0000313" key="1">
    <source>
        <dbReference type="EMBL" id="CAB4157388.1"/>
    </source>
</evidence>
<proteinExistence type="predicted"/>
<dbReference type="EMBL" id="LR796662">
    <property type="protein sequence ID" value="CAB4157388.1"/>
    <property type="molecule type" value="Genomic_DNA"/>
</dbReference>
<gene>
    <name evidence="1" type="ORF">UFOVP690_21</name>
</gene>
<protein>
    <submittedName>
        <fullName evidence="1">Uncharacterized protein</fullName>
    </submittedName>
</protein>
<name>A0A6J5NKH9_9CAUD</name>